<accession>A0A8S3F1D0</accession>
<feature type="non-terminal residue" evidence="1">
    <location>
        <position position="247"/>
    </location>
</feature>
<comment type="caution">
    <text evidence="1">The sequence shown here is derived from an EMBL/GenBank/DDBJ whole genome shotgun (WGS) entry which is preliminary data.</text>
</comment>
<evidence type="ECO:0000313" key="1">
    <source>
        <dbReference type="EMBL" id="CAF5098600.1"/>
    </source>
</evidence>
<dbReference type="Proteomes" id="UP000676336">
    <property type="component" value="Unassembled WGS sequence"/>
</dbReference>
<name>A0A8S3F1D0_9BILA</name>
<organism evidence="1 2">
    <name type="scientific">Rotaria magnacalcarata</name>
    <dbReference type="NCBI Taxonomy" id="392030"/>
    <lineage>
        <taxon>Eukaryota</taxon>
        <taxon>Metazoa</taxon>
        <taxon>Spiralia</taxon>
        <taxon>Gnathifera</taxon>
        <taxon>Rotifera</taxon>
        <taxon>Eurotatoria</taxon>
        <taxon>Bdelloidea</taxon>
        <taxon>Philodinida</taxon>
        <taxon>Philodinidae</taxon>
        <taxon>Rotaria</taxon>
    </lineage>
</organism>
<sequence length="247" mass="28111">EGYSLPQNIIQGITFGFRSLIELIHELLKSQIKSSLIQYQRATKSPSTENVFALDDINKVILSVIHFCYDPAQEIKLDYPNQVAFYIPIQSSIQQLLSKPDVLNMLIKNYNETVNRNAVDTDLMYDYRHGSQAEENIILRDKPDSLLFQLYIDEIGLTNPIGAKKDTQKITIVYFQLEDLPNTVKSMLKSIGLIAMCNSNYLSTKSNKKKFFDPIVQDLNILQTRGLSIPNSASRLNFVFTVLTGDH</sequence>
<proteinExistence type="predicted"/>
<evidence type="ECO:0000313" key="2">
    <source>
        <dbReference type="Proteomes" id="UP000676336"/>
    </source>
</evidence>
<dbReference type="EMBL" id="CAJOBI010247842">
    <property type="protein sequence ID" value="CAF5098600.1"/>
    <property type="molecule type" value="Genomic_DNA"/>
</dbReference>
<reference evidence="1" key="1">
    <citation type="submission" date="2021-02" db="EMBL/GenBank/DDBJ databases">
        <authorList>
            <person name="Nowell W R."/>
        </authorList>
    </citation>
    <scope>NUCLEOTIDE SEQUENCE</scope>
</reference>
<protein>
    <submittedName>
        <fullName evidence="1">Uncharacterized protein</fullName>
    </submittedName>
</protein>
<feature type="non-terminal residue" evidence="1">
    <location>
        <position position="1"/>
    </location>
</feature>
<gene>
    <name evidence="1" type="ORF">SMN809_LOCUS61560</name>
</gene>
<dbReference type="AlphaFoldDB" id="A0A8S3F1D0"/>